<dbReference type="InterPro" id="IPR037997">
    <property type="entry name" value="Dgk1-like"/>
</dbReference>
<comment type="caution">
    <text evidence="2">The sequence shown here is derived from an EMBL/GenBank/DDBJ whole genome shotgun (WGS) entry which is preliminary data.</text>
</comment>
<keyword evidence="1" id="KW-1133">Transmembrane helix</keyword>
<keyword evidence="1" id="KW-0812">Transmembrane</keyword>
<dbReference type="EMBL" id="RCOS01000058">
    <property type="protein sequence ID" value="RSN76501.1"/>
    <property type="molecule type" value="Genomic_DNA"/>
</dbReference>
<reference evidence="2 3" key="1">
    <citation type="submission" date="2018-10" db="EMBL/GenBank/DDBJ databases">
        <title>Co-occurring genomic capacity for anaerobic methane metabolism and dissimilatory sulfite reduction discovered in the Korarchaeota.</title>
        <authorList>
            <person name="Mckay L.J."/>
            <person name="Dlakic M."/>
            <person name="Fields M.W."/>
            <person name="Delmont T.O."/>
            <person name="Eren A.M."/>
            <person name="Jay Z.J."/>
            <person name="Klingelsmith K.B."/>
            <person name="Rusch D.B."/>
            <person name="Inskeep W.P."/>
        </authorList>
    </citation>
    <scope>NUCLEOTIDE SEQUENCE [LARGE SCALE GENOMIC DNA]</scope>
    <source>
        <strain evidence="2 3">MDKW</strain>
    </source>
</reference>
<dbReference type="OrthoDB" id="31565at2157"/>
<keyword evidence="1" id="KW-0472">Membrane</keyword>
<proteinExistence type="predicted"/>
<dbReference type="PANTHER" id="PTHR31303">
    <property type="entry name" value="CTP-DEPENDENT DIACYLGLYCEROL KINASE 1"/>
    <property type="match status" value="1"/>
</dbReference>
<organism evidence="2 3">
    <name type="scientific">Candidatus Methanodesulfokora washburnensis</name>
    <dbReference type="NCBI Taxonomy" id="2478471"/>
    <lineage>
        <taxon>Archaea</taxon>
        <taxon>Thermoproteota</taxon>
        <taxon>Candidatus Korarchaeia</taxon>
        <taxon>Candidatus Korarchaeia incertae sedis</taxon>
        <taxon>Candidatus Methanodesulfokora</taxon>
    </lineage>
</organism>
<dbReference type="GO" id="GO:0004143">
    <property type="term" value="F:ATP-dependent diacylglycerol kinase activity"/>
    <property type="evidence" value="ECO:0007669"/>
    <property type="project" value="InterPro"/>
</dbReference>
<dbReference type="AlphaFoldDB" id="A0A3R9PYM9"/>
<dbReference type="RefSeq" id="WP_125670737.1">
    <property type="nucleotide sequence ID" value="NZ_RCOS01000058.1"/>
</dbReference>
<evidence type="ECO:0000313" key="3">
    <source>
        <dbReference type="Proteomes" id="UP000277582"/>
    </source>
</evidence>
<accession>A0A3R9PYM9</accession>
<dbReference type="PANTHER" id="PTHR31303:SF1">
    <property type="entry name" value="CTP-DEPENDENT DIACYLGLYCEROL KINASE 1"/>
    <property type="match status" value="1"/>
</dbReference>
<dbReference type="Proteomes" id="UP000277582">
    <property type="component" value="Unassembled WGS sequence"/>
</dbReference>
<feature type="transmembrane region" description="Helical" evidence="1">
    <location>
        <begin position="148"/>
        <end position="166"/>
    </location>
</feature>
<feature type="transmembrane region" description="Helical" evidence="1">
    <location>
        <begin position="92"/>
        <end position="110"/>
    </location>
</feature>
<evidence type="ECO:0000313" key="2">
    <source>
        <dbReference type="EMBL" id="RSN76501.1"/>
    </source>
</evidence>
<feature type="transmembrane region" description="Helical" evidence="1">
    <location>
        <begin position="35"/>
        <end position="54"/>
    </location>
</feature>
<protein>
    <recommendedName>
        <fullName evidence="4">Phosphatidate cytidylyltransferase</fullName>
    </recommendedName>
</protein>
<feature type="transmembrane region" description="Helical" evidence="1">
    <location>
        <begin position="116"/>
        <end position="136"/>
    </location>
</feature>
<evidence type="ECO:0008006" key="4">
    <source>
        <dbReference type="Google" id="ProtNLM"/>
    </source>
</evidence>
<sequence>MRAEIERKLLHIALSALMFAPYFLSSPLKYDPVNAYGLIVAASAWLYAVRAKGIPAELAQVAKRVRIEGMDKLTSQFAMSVERLERDYEKRAGWIGLLTGVIGIGSSYMIFRDCFIAGVLAMIFVDGISAIAGITMGKRGIPMSKGTIEGTLAGFLSYFVVMAFMIDPVRSAVIAAATSFAELYGIEDNISVPLVSSFLFLMLK</sequence>
<gene>
    <name evidence="2" type="ORF">D6D85_03920</name>
</gene>
<name>A0A3R9PYM9_9CREN</name>
<keyword evidence="3" id="KW-1185">Reference proteome</keyword>
<evidence type="ECO:0000256" key="1">
    <source>
        <dbReference type="SAM" id="Phobius"/>
    </source>
</evidence>